<keyword evidence="3" id="KW-1185">Reference proteome</keyword>
<proteinExistence type="predicted"/>
<feature type="compositionally biased region" description="Basic and acidic residues" evidence="1">
    <location>
        <begin position="31"/>
        <end position="47"/>
    </location>
</feature>
<protein>
    <recommendedName>
        <fullName evidence="4">AP2-like integrase N-terminal domain-containing protein</fullName>
    </recommendedName>
</protein>
<dbReference type="Proteomes" id="UP001596380">
    <property type="component" value="Unassembled WGS sequence"/>
</dbReference>
<evidence type="ECO:0000313" key="3">
    <source>
        <dbReference type="Proteomes" id="UP001596380"/>
    </source>
</evidence>
<evidence type="ECO:0000256" key="1">
    <source>
        <dbReference type="SAM" id="MobiDB-lite"/>
    </source>
</evidence>
<dbReference type="EMBL" id="JBHSXS010000013">
    <property type="protein sequence ID" value="MFC6882515.1"/>
    <property type="molecule type" value="Genomic_DNA"/>
</dbReference>
<organism evidence="2 3">
    <name type="scientific">Actinomadura yumaensis</name>
    <dbReference type="NCBI Taxonomy" id="111807"/>
    <lineage>
        <taxon>Bacteria</taxon>
        <taxon>Bacillati</taxon>
        <taxon>Actinomycetota</taxon>
        <taxon>Actinomycetes</taxon>
        <taxon>Streptosporangiales</taxon>
        <taxon>Thermomonosporaceae</taxon>
        <taxon>Actinomadura</taxon>
    </lineage>
</organism>
<feature type="compositionally biased region" description="Basic residues" evidence="1">
    <location>
        <begin position="61"/>
        <end position="70"/>
    </location>
</feature>
<comment type="caution">
    <text evidence="2">The sequence shown here is derived from an EMBL/GenBank/DDBJ whole genome shotgun (WGS) entry which is preliminary data.</text>
</comment>
<evidence type="ECO:0008006" key="4">
    <source>
        <dbReference type="Google" id="ProtNLM"/>
    </source>
</evidence>
<reference evidence="3" key="1">
    <citation type="journal article" date="2019" name="Int. J. Syst. Evol. Microbiol.">
        <title>The Global Catalogue of Microorganisms (GCM) 10K type strain sequencing project: providing services to taxonomists for standard genome sequencing and annotation.</title>
        <authorList>
            <consortium name="The Broad Institute Genomics Platform"/>
            <consortium name="The Broad Institute Genome Sequencing Center for Infectious Disease"/>
            <person name="Wu L."/>
            <person name="Ma J."/>
        </authorList>
    </citation>
    <scope>NUCLEOTIDE SEQUENCE [LARGE SCALE GENOMIC DNA]</scope>
    <source>
        <strain evidence="3">JCM 3369</strain>
    </source>
</reference>
<sequence>MFKRINRHGKPRYTACYEDLKGKIASAETFSSKKETDRAWQRAEAESARAGTSTSSEAGRPSRRTSRRSG</sequence>
<accession>A0ABW2CQ85</accession>
<dbReference type="RefSeq" id="WP_241684518.1">
    <property type="nucleotide sequence ID" value="NZ_JBHSXE010000001.1"/>
</dbReference>
<feature type="region of interest" description="Disordered" evidence="1">
    <location>
        <begin position="27"/>
        <end position="70"/>
    </location>
</feature>
<evidence type="ECO:0000313" key="2">
    <source>
        <dbReference type="EMBL" id="MFC6882515.1"/>
    </source>
</evidence>
<name>A0ABW2CQ85_9ACTN</name>
<gene>
    <name evidence="2" type="ORF">ACFQKB_22360</name>
</gene>